<evidence type="ECO:0000256" key="3">
    <source>
        <dbReference type="PROSITE-ProRule" id="PRU00708"/>
    </source>
</evidence>
<dbReference type="Pfam" id="PF20431">
    <property type="entry name" value="E_motif"/>
    <property type="match status" value="1"/>
</dbReference>
<dbReference type="InterPro" id="IPR046848">
    <property type="entry name" value="E_motif"/>
</dbReference>
<dbReference type="PROSITE" id="PS51375">
    <property type="entry name" value="PPR"/>
    <property type="match status" value="5"/>
</dbReference>
<dbReference type="FunFam" id="1.25.40.10:FF:000031">
    <property type="entry name" value="Pentatricopeptide repeat-containing protein mitochondrial"/>
    <property type="match status" value="1"/>
</dbReference>
<sequence>MIAGELLVKFLEACRNGRCLTQLHSLSIKTGLTHDALIAAKLINCYSQLTPLRTAHKLFDETPHRTAYVWNCILKCYCRQKQYKETLFLFSRLFSCEKPDLYTVPLVLKACAGLRALDSGKIIHGFVKKSHQIGRDLFVGSALIEVYSKCGKMDDALCVFEEYSVPDTVLWTTMITGYDQNGEPIQALDVFAQMAMRKGVVLDPITLVSVVSACARMFNLRAGRSVHGYMIRVGFDRELSLLNALLNLYGKTGSVTAAAKLFKKMEEKDVISWGSMISCYAHHGGASEALDLFNKMISRGIEPNIVSLISALQSCEASHDLEMGRRIHKLAVRKALDLDLLVSTALIDMYMNCCSPDEAIEVFEQMPEKDAVCFSALLHGCVQNGRTSKSIGIFRDMLANDLQPDAFDVVKILTACSELGILQQTSCIHGFATKVGLGNNSFVGASLIESYAKCGSLDSSIAVFRRKSDRDVVIWSSMFAAYGFHGKGQEALELFKQMIKHSDVRPNDVSFLSILSACSHSGLVKEGIQIFNLMVKDYQLPPNSKHYALVVDLLGRMGELDKALEFTTQLQEPVEANIWGALLGACRIYQNMEIAEIAAKMLLELDPFHAGHYILLSNMYAVDENWVNVAGVRELAKAKQLKKTTGQSVIETRDEAHTFIANDRSHQYSKQIHELLTTLEGTMRVEPNLFSMDTTLNDANEI</sequence>
<dbReference type="GO" id="GO:0003729">
    <property type="term" value="F:mRNA binding"/>
    <property type="evidence" value="ECO:0007669"/>
    <property type="project" value="UniProtKB-ARBA"/>
</dbReference>
<gene>
    <name evidence="4" type="ORF">Scaly_0020300</name>
</gene>
<feature type="repeat" description="PPR" evidence="3">
    <location>
        <begin position="269"/>
        <end position="303"/>
    </location>
</feature>
<feature type="repeat" description="PPR" evidence="3">
    <location>
        <begin position="507"/>
        <end position="541"/>
    </location>
</feature>
<organism evidence="4">
    <name type="scientific">Sesamum calycinum</name>
    <dbReference type="NCBI Taxonomy" id="2727403"/>
    <lineage>
        <taxon>Eukaryota</taxon>
        <taxon>Viridiplantae</taxon>
        <taxon>Streptophyta</taxon>
        <taxon>Embryophyta</taxon>
        <taxon>Tracheophyta</taxon>
        <taxon>Spermatophyta</taxon>
        <taxon>Magnoliopsida</taxon>
        <taxon>eudicotyledons</taxon>
        <taxon>Gunneridae</taxon>
        <taxon>Pentapetalae</taxon>
        <taxon>asterids</taxon>
        <taxon>lamiids</taxon>
        <taxon>Lamiales</taxon>
        <taxon>Pedaliaceae</taxon>
        <taxon>Sesamum</taxon>
    </lineage>
</organism>
<dbReference type="NCBIfam" id="TIGR00756">
    <property type="entry name" value="PPR"/>
    <property type="match status" value="6"/>
</dbReference>
<evidence type="ECO:0000256" key="2">
    <source>
        <dbReference type="ARBA" id="ARBA00061659"/>
    </source>
</evidence>
<dbReference type="SUPFAM" id="SSF48452">
    <property type="entry name" value="TPR-like"/>
    <property type="match status" value="1"/>
</dbReference>
<reference evidence="4" key="1">
    <citation type="submission" date="2020-06" db="EMBL/GenBank/DDBJ databases">
        <authorList>
            <person name="Li T."/>
            <person name="Hu X."/>
            <person name="Zhang T."/>
            <person name="Song X."/>
            <person name="Zhang H."/>
            <person name="Dai N."/>
            <person name="Sheng W."/>
            <person name="Hou X."/>
            <person name="Wei L."/>
        </authorList>
    </citation>
    <scope>NUCLEOTIDE SEQUENCE</scope>
    <source>
        <strain evidence="4">KEN8</strain>
        <tissue evidence="4">Leaf</tissue>
    </source>
</reference>
<dbReference type="PANTHER" id="PTHR47926:SF431">
    <property type="entry name" value="PENTATRICOPEPTIDE REPEAT-CONTAINING PROTEIN-RELATED"/>
    <property type="match status" value="1"/>
</dbReference>
<feature type="repeat" description="PPR" evidence="3">
    <location>
        <begin position="471"/>
        <end position="506"/>
    </location>
</feature>
<dbReference type="AlphaFoldDB" id="A0AAW2SUE2"/>
<dbReference type="Pfam" id="PF13041">
    <property type="entry name" value="PPR_2"/>
    <property type="match status" value="2"/>
</dbReference>
<dbReference type="Gene3D" id="1.25.40.10">
    <property type="entry name" value="Tetratricopeptide repeat domain"/>
    <property type="match status" value="4"/>
</dbReference>
<keyword evidence="1" id="KW-0677">Repeat</keyword>
<dbReference type="FunFam" id="1.25.40.10:FF:000361">
    <property type="entry name" value="Pentatricopeptide repeat-containing protein chloroplastic"/>
    <property type="match status" value="1"/>
</dbReference>
<reference evidence="4" key="2">
    <citation type="journal article" date="2024" name="Plant">
        <title>Genomic evolution and insights into agronomic trait innovations of Sesamum species.</title>
        <authorList>
            <person name="Miao H."/>
            <person name="Wang L."/>
            <person name="Qu L."/>
            <person name="Liu H."/>
            <person name="Sun Y."/>
            <person name="Le M."/>
            <person name="Wang Q."/>
            <person name="Wei S."/>
            <person name="Zheng Y."/>
            <person name="Lin W."/>
            <person name="Duan Y."/>
            <person name="Cao H."/>
            <person name="Xiong S."/>
            <person name="Wang X."/>
            <person name="Wei L."/>
            <person name="Li C."/>
            <person name="Ma Q."/>
            <person name="Ju M."/>
            <person name="Zhao R."/>
            <person name="Li G."/>
            <person name="Mu C."/>
            <person name="Tian Q."/>
            <person name="Mei H."/>
            <person name="Zhang T."/>
            <person name="Gao T."/>
            <person name="Zhang H."/>
        </authorList>
    </citation>
    <scope>NUCLEOTIDE SEQUENCE</scope>
    <source>
        <strain evidence="4">KEN8</strain>
    </source>
</reference>
<dbReference type="FunFam" id="1.25.40.10:FF:000090">
    <property type="entry name" value="Pentatricopeptide repeat-containing protein, chloroplastic"/>
    <property type="match status" value="1"/>
</dbReference>
<dbReference type="InterPro" id="IPR011990">
    <property type="entry name" value="TPR-like_helical_dom_sf"/>
</dbReference>
<dbReference type="FunFam" id="1.25.40.10:FF:000073">
    <property type="entry name" value="Pentatricopeptide repeat-containing protein chloroplastic"/>
    <property type="match status" value="1"/>
</dbReference>
<accession>A0AAW2SUE2</accession>
<comment type="caution">
    <text evidence="4">The sequence shown here is derived from an EMBL/GenBank/DDBJ whole genome shotgun (WGS) entry which is preliminary data.</text>
</comment>
<dbReference type="PANTHER" id="PTHR47926">
    <property type="entry name" value="PENTATRICOPEPTIDE REPEAT-CONTAINING PROTEIN"/>
    <property type="match status" value="1"/>
</dbReference>
<proteinExistence type="inferred from homology"/>
<evidence type="ECO:0000256" key="1">
    <source>
        <dbReference type="ARBA" id="ARBA00022737"/>
    </source>
</evidence>
<name>A0AAW2SUE2_9LAMI</name>
<feature type="repeat" description="PPR" evidence="3">
    <location>
        <begin position="167"/>
        <end position="202"/>
    </location>
</feature>
<evidence type="ECO:0000313" key="4">
    <source>
        <dbReference type="EMBL" id="KAL0395719.1"/>
    </source>
</evidence>
<dbReference type="GO" id="GO:0009451">
    <property type="term" value="P:RNA modification"/>
    <property type="evidence" value="ECO:0007669"/>
    <property type="project" value="InterPro"/>
</dbReference>
<feature type="repeat" description="PPR" evidence="3">
    <location>
        <begin position="370"/>
        <end position="404"/>
    </location>
</feature>
<protein>
    <submittedName>
        <fullName evidence="4">Pentatricopeptide repeat-containing protein</fullName>
    </submittedName>
</protein>
<dbReference type="Pfam" id="PF01535">
    <property type="entry name" value="PPR"/>
    <property type="match status" value="5"/>
</dbReference>
<dbReference type="InterPro" id="IPR002885">
    <property type="entry name" value="PPR_rpt"/>
</dbReference>
<comment type="similarity">
    <text evidence="2">Belongs to the PPR family. PCMP-E subfamily.</text>
</comment>
<dbReference type="InterPro" id="IPR046960">
    <property type="entry name" value="PPR_At4g14850-like_plant"/>
</dbReference>
<dbReference type="EMBL" id="JACGWM010000001">
    <property type="protein sequence ID" value="KAL0395719.1"/>
    <property type="molecule type" value="Genomic_DNA"/>
</dbReference>